<dbReference type="InterPro" id="IPR036873">
    <property type="entry name" value="Rhodanese-like_dom_sf"/>
</dbReference>
<keyword evidence="4" id="KW-0670">Pyruvate</keyword>
<evidence type="ECO:0000313" key="5">
    <source>
        <dbReference type="Proteomes" id="UP000037146"/>
    </source>
</evidence>
<dbReference type="Gene3D" id="3.40.250.10">
    <property type="entry name" value="Rhodanese-like domain"/>
    <property type="match status" value="2"/>
</dbReference>
<dbReference type="AlphaFoldDB" id="A0A0K9GWA4"/>
<protein>
    <submittedName>
        <fullName evidence="4">3-mercaptopyruvate sulfurtransferase</fullName>
    </submittedName>
</protein>
<dbReference type="CDD" id="cd01448">
    <property type="entry name" value="TST_Repeat_1"/>
    <property type="match status" value="1"/>
</dbReference>
<dbReference type="SMART" id="SM00450">
    <property type="entry name" value="RHOD"/>
    <property type="match status" value="2"/>
</dbReference>
<dbReference type="Pfam" id="PF00581">
    <property type="entry name" value="Rhodanese"/>
    <property type="match status" value="2"/>
</dbReference>
<dbReference type="PROSITE" id="PS50206">
    <property type="entry name" value="RHODANESE_3"/>
    <property type="match status" value="2"/>
</dbReference>
<dbReference type="PANTHER" id="PTHR11364:SF27">
    <property type="entry name" value="SULFURTRANSFERASE"/>
    <property type="match status" value="1"/>
</dbReference>
<dbReference type="EMBL" id="LFZW01000001">
    <property type="protein sequence ID" value="KMY50522.1"/>
    <property type="molecule type" value="Genomic_DNA"/>
</dbReference>
<dbReference type="PATRIC" id="fig|1679170.3.peg.3250"/>
<dbReference type="OrthoDB" id="9770030at2"/>
<organism evidence="4 5">
    <name type="scientific">Peribacillus loiseleuriae</name>
    <dbReference type="NCBI Taxonomy" id="1679170"/>
    <lineage>
        <taxon>Bacteria</taxon>
        <taxon>Bacillati</taxon>
        <taxon>Bacillota</taxon>
        <taxon>Bacilli</taxon>
        <taxon>Bacillales</taxon>
        <taxon>Bacillaceae</taxon>
        <taxon>Peribacillus</taxon>
    </lineage>
</organism>
<evidence type="ECO:0000259" key="3">
    <source>
        <dbReference type="PROSITE" id="PS50206"/>
    </source>
</evidence>
<dbReference type="RefSeq" id="WP_049681875.1">
    <property type="nucleotide sequence ID" value="NZ_LFZW01000001.1"/>
</dbReference>
<feature type="domain" description="Rhodanese" evidence="3">
    <location>
        <begin position="166"/>
        <end position="275"/>
    </location>
</feature>
<evidence type="ECO:0000256" key="1">
    <source>
        <dbReference type="ARBA" id="ARBA00022679"/>
    </source>
</evidence>
<keyword evidence="1 4" id="KW-0808">Transferase</keyword>
<evidence type="ECO:0000313" key="4">
    <source>
        <dbReference type="EMBL" id="KMY50522.1"/>
    </source>
</evidence>
<dbReference type="PANTHER" id="PTHR11364">
    <property type="entry name" value="THIOSULFATE SULFERTANSFERASE"/>
    <property type="match status" value="1"/>
</dbReference>
<feature type="domain" description="Rhodanese" evidence="3">
    <location>
        <begin position="15"/>
        <end position="134"/>
    </location>
</feature>
<accession>A0A0K9GWA4</accession>
<gene>
    <name evidence="4" type="ORF">AC625_14255</name>
</gene>
<keyword evidence="2" id="KW-0677">Repeat</keyword>
<comment type="caution">
    <text evidence="4">The sequence shown here is derived from an EMBL/GenBank/DDBJ whole genome shotgun (WGS) entry which is preliminary data.</text>
</comment>
<dbReference type="Proteomes" id="UP000037146">
    <property type="component" value="Unassembled WGS sequence"/>
</dbReference>
<dbReference type="STRING" id="1679170.AC625_14255"/>
<name>A0A0K9GWA4_9BACI</name>
<reference evidence="5" key="1">
    <citation type="submission" date="2015-07" db="EMBL/GenBank/DDBJ databases">
        <title>Genome sequencing project for genomic taxonomy and phylogenomics of Bacillus-like bacteria.</title>
        <authorList>
            <person name="Liu B."/>
            <person name="Wang J."/>
            <person name="Zhu Y."/>
            <person name="Liu G."/>
            <person name="Chen Q."/>
            <person name="Chen Z."/>
            <person name="Lan J."/>
            <person name="Che J."/>
            <person name="Ge C."/>
            <person name="Shi H."/>
            <person name="Pan Z."/>
            <person name="Liu X."/>
        </authorList>
    </citation>
    <scope>NUCLEOTIDE SEQUENCE [LARGE SCALE GENOMIC DNA]</scope>
    <source>
        <strain evidence="5">FJAT-27997</strain>
    </source>
</reference>
<dbReference type="InterPro" id="IPR001763">
    <property type="entry name" value="Rhodanese-like_dom"/>
</dbReference>
<sequence>MSFLIKPYELLEVMKDEEIRIVDCRFKLSEPSYGRALYNKEHISGAVYFHLEEDMSGTVGTHDGRHPLPNLVEFKQKLEEAGIGDNTRVVAYDGGEGAFASRFVWMLSYVGHKQVQILNGGYFAWKREGGKVDGEIPHYNRQTFNVHTDSTIFATYNEVKEYVNLQPKGVTLLDSREGRRYLGIEEPIDKVAGHIPGAINKLWTDGIKGGSFLSAEKQRERFAELSNTQSVIVYCGSGVTAAPNYIALKEAGFEQVKLYVGSFSDWISYEENEVAKKG</sequence>
<keyword evidence="5" id="KW-1185">Reference proteome</keyword>
<evidence type="ECO:0000256" key="2">
    <source>
        <dbReference type="ARBA" id="ARBA00022737"/>
    </source>
</evidence>
<dbReference type="SUPFAM" id="SSF52821">
    <property type="entry name" value="Rhodanese/Cell cycle control phosphatase"/>
    <property type="match status" value="2"/>
</dbReference>
<dbReference type="InterPro" id="IPR045078">
    <property type="entry name" value="TST/MPST-like"/>
</dbReference>
<dbReference type="GO" id="GO:0004792">
    <property type="term" value="F:thiosulfate-cyanide sulfurtransferase activity"/>
    <property type="evidence" value="ECO:0007669"/>
    <property type="project" value="TreeGrafter"/>
</dbReference>
<proteinExistence type="predicted"/>
<dbReference type="CDD" id="cd01449">
    <property type="entry name" value="TST_Repeat_2"/>
    <property type="match status" value="1"/>
</dbReference>